<dbReference type="EMBL" id="DF836351">
    <property type="protein sequence ID" value="GAN04405.1"/>
    <property type="molecule type" value="Genomic_DNA"/>
</dbReference>
<dbReference type="STRING" id="91626.A0A0C9LU49"/>
<dbReference type="AlphaFoldDB" id="A0A0C9LU49"/>
<evidence type="ECO:0000313" key="4">
    <source>
        <dbReference type="Proteomes" id="UP000053815"/>
    </source>
</evidence>
<gene>
    <name evidence="3" type="ORF">MAM1_0062c03865</name>
</gene>
<dbReference type="SUPFAM" id="SSF57959">
    <property type="entry name" value="Leucine zipper domain"/>
    <property type="match status" value="1"/>
</dbReference>
<feature type="compositionally biased region" description="Low complexity" evidence="1">
    <location>
        <begin position="116"/>
        <end position="126"/>
    </location>
</feature>
<feature type="domain" description="BZIP" evidence="2">
    <location>
        <begin position="175"/>
        <end position="189"/>
    </location>
</feature>
<accession>A0A0C9LU49</accession>
<dbReference type="Pfam" id="PF07716">
    <property type="entry name" value="bZIP_2"/>
    <property type="match status" value="1"/>
</dbReference>
<dbReference type="OrthoDB" id="2247093at2759"/>
<evidence type="ECO:0000313" key="3">
    <source>
        <dbReference type="EMBL" id="GAN04405.1"/>
    </source>
</evidence>
<evidence type="ECO:0000256" key="1">
    <source>
        <dbReference type="SAM" id="MobiDB-lite"/>
    </source>
</evidence>
<evidence type="ECO:0000259" key="2">
    <source>
        <dbReference type="PROSITE" id="PS00036"/>
    </source>
</evidence>
<dbReference type="Proteomes" id="UP000053815">
    <property type="component" value="Unassembled WGS sequence"/>
</dbReference>
<dbReference type="InterPro" id="IPR004827">
    <property type="entry name" value="bZIP"/>
</dbReference>
<sequence length="383" mass="42921">MANTSSSSNILPPISMFTSRSNNSSQTFMPASPPSSGYDKQLNPLPILPKQPLSSLSSHYKHHTDRQPELLSPPLSSTSTSSYYQKQQPSASSTSSTSSYTPATPDQNTLWALFSQFQQQQQQQQEQQKRTDTYKYVSKEAEPNRRASDPTSLNNTPIATSSDRVLTSEEVLAEKRRRNAGASARFRDRRKQRERELQDKCHELEQRSKEFENALRRIDPDHPLLLAKQPQPSSSHSAAAASATSPSSEYQHRRSITSSSPPPHSHSSASHGYASDQSTLFDRVGQLEQLMTRFREEKETDVQKLDELEKENKYLRSLLVPVSLPSAAALSRRNSATDSDGSVASHTSANGSTKRKQHSHHDQEHKRPHISFPSSHQHHSDDK</sequence>
<dbReference type="CDD" id="cd14705">
    <property type="entry name" value="bZIP_Zip1"/>
    <property type="match status" value="1"/>
</dbReference>
<feature type="compositionally biased region" description="Basic and acidic residues" evidence="1">
    <location>
        <begin position="127"/>
        <end position="148"/>
    </location>
</feature>
<feature type="region of interest" description="Disordered" evidence="1">
    <location>
        <begin position="1"/>
        <end position="280"/>
    </location>
</feature>
<feature type="compositionally biased region" description="Polar residues" evidence="1">
    <location>
        <begin position="149"/>
        <end position="165"/>
    </location>
</feature>
<feature type="compositionally biased region" description="Basic and acidic residues" evidence="1">
    <location>
        <begin position="191"/>
        <end position="222"/>
    </location>
</feature>
<feature type="compositionally biased region" description="Polar residues" evidence="1">
    <location>
        <begin position="337"/>
        <end position="352"/>
    </location>
</feature>
<feature type="compositionally biased region" description="Polar residues" evidence="1">
    <location>
        <begin position="1"/>
        <end position="29"/>
    </location>
</feature>
<keyword evidence="4" id="KW-1185">Reference proteome</keyword>
<feature type="compositionally biased region" description="Low complexity" evidence="1">
    <location>
        <begin position="70"/>
        <end position="105"/>
    </location>
</feature>
<reference evidence="3" key="1">
    <citation type="submission" date="2014-09" db="EMBL/GenBank/DDBJ databases">
        <title>Draft genome sequence of an oleaginous Mucoromycotina fungus Mucor ambiguus NBRC6742.</title>
        <authorList>
            <person name="Takeda I."/>
            <person name="Yamane N."/>
            <person name="Morita T."/>
            <person name="Tamano K."/>
            <person name="Machida M."/>
            <person name="Baker S."/>
            <person name="Koike H."/>
        </authorList>
    </citation>
    <scope>NUCLEOTIDE SEQUENCE</scope>
    <source>
        <strain evidence="3">NBRC 6742</strain>
    </source>
</reference>
<dbReference type="PROSITE" id="PS00036">
    <property type="entry name" value="BZIP_BASIC"/>
    <property type="match status" value="1"/>
</dbReference>
<organism evidence="3">
    <name type="scientific">Mucor ambiguus</name>
    <dbReference type="NCBI Taxonomy" id="91626"/>
    <lineage>
        <taxon>Eukaryota</taxon>
        <taxon>Fungi</taxon>
        <taxon>Fungi incertae sedis</taxon>
        <taxon>Mucoromycota</taxon>
        <taxon>Mucoromycotina</taxon>
        <taxon>Mucoromycetes</taxon>
        <taxon>Mucorales</taxon>
        <taxon>Mucorineae</taxon>
        <taxon>Mucoraceae</taxon>
        <taxon>Mucor</taxon>
    </lineage>
</organism>
<protein>
    <recommendedName>
        <fullName evidence="2">BZIP domain-containing protein</fullName>
    </recommendedName>
</protein>
<dbReference type="Gene3D" id="1.20.5.170">
    <property type="match status" value="1"/>
</dbReference>
<feature type="compositionally biased region" description="Low complexity" evidence="1">
    <location>
        <begin position="233"/>
        <end position="248"/>
    </location>
</feature>
<name>A0A0C9LU49_9FUNG</name>
<feature type="region of interest" description="Disordered" evidence="1">
    <location>
        <begin position="329"/>
        <end position="383"/>
    </location>
</feature>
<proteinExistence type="predicted"/>
<dbReference type="GO" id="GO:0003700">
    <property type="term" value="F:DNA-binding transcription factor activity"/>
    <property type="evidence" value="ECO:0007669"/>
    <property type="project" value="InterPro"/>
</dbReference>
<dbReference type="InterPro" id="IPR046347">
    <property type="entry name" value="bZIP_sf"/>
</dbReference>